<evidence type="ECO:0000313" key="3">
    <source>
        <dbReference type="Proteomes" id="UP000219335"/>
    </source>
</evidence>
<dbReference type="RefSeq" id="WP_097103508.1">
    <property type="nucleotide sequence ID" value="NZ_OCMU01000001.1"/>
</dbReference>
<evidence type="ECO:0000259" key="1">
    <source>
        <dbReference type="Pfam" id="PF08401"/>
    </source>
</evidence>
<reference evidence="2 3" key="1">
    <citation type="submission" date="2017-09" db="EMBL/GenBank/DDBJ databases">
        <authorList>
            <person name="Ehlers B."/>
            <person name="Leendertz F.H."/>
        </authorList>
    </citation>
    <scope>NUCLEOTIDE SEQUENCE [LARGE SCALE GENOMIC DNA]</scope>
    <source>
        <strain evidence="2 3">Nm42</strain>
    </source>
</reference>
<proteinExistence type="predicted"/>
<organism evidence="2 3">
    <name type="scientific">Nitrosomonas ureae</name>
    <dbReference type="NCBI Taxonomy" id="44577"/>
    <lineage>
        <taxon>Bacteria</taxon>
        <taxon>Pseudomonadati</taxon>
        <taxon>Pseudomonadota</taxon>
        <taxon>Betaproteobacteria</taxon>
        <taxon>Nitrosomonadales</taxon>
        <taxon>Nitrosomonadaceae</taxon>
        <taxon>Nitrosomonas</taxon>
    </lineage>
</organism>
<protein>
    <submittedName>
        <fullName evidence="2">Antirestriction protein ArdC</fullName>
    </submittedName>
</protein>
<dbReference type="GO" id="GO:0003697">
    <property type="term" value="F:single-stranded DNA binding"/>
    <property type="evidence" value="ECO:0007669"/>
    <property type="project" value="InterPro"/>
</dbReference>
<dbReference type="InterPro" id="IPR013610">
    <property type="entry name" value="ArdC_N"/>
</dbReference>
<dbReference type="Proteomes" id="UP000219335">
    <property type="component" value="Unassembled WGS sequence"/>
</dbReference>
<evidence type="ECO:0000313" key="2">
    <source>
        <dbReference type="EMBL" id="SOD15933.1"/>
    </source>
</evidence>
<dbReference type="Pfam" id="PF08401">
    <property type="entry name" value="ArdcN"/>
    <property type="match status" value="1"/>
</dbReference>
<dbReference type="EMBL" id="OCMU01000001">
    <property type="protein sequence ID" value="SOD15933.1"/>
    <property type="molecule type" value="Genomic_DNA"/>
</dbReference>
<dbReference type="AlphaFoldDB" id="A0A286A1Z7"/>
<gene>
    <name evidence="2" type="ORF">SAMN06297164_0150</name>
</gene>
<sequence>MTTSNIQFSTLLSNAVDQPGIISEAYSAFHNYSLGNVMAAAFQCAARGIKLGPIASYKAWTEKGRQVKKGEKAIALCMPITTKSEKENKSTGETEEHVFSRFVWKNNWFVLWQTEGEDFSNEIPVPSWDKELALNALGITEGTFDHYNGNCQGYASGTSIAINPLAQYPHKTRFHELAHVVLGHTLEHTMTDHDTTPQDIREVEAESVAYILCSLLGLPGLDESRGYIQHWLRSCEIQEKSAQKIFSAADKIMKAGQVKPQ</sequence>
<name>A0A286A1Z7_9PROT</name>
<feature type="domain" description="N-terminal" evidence="1">
    <location>
        <begin position="24"/>
        <end position="96"/>
    </location>
</feature>
<accession>A0A286A1Z7</accession>